<dbReference type="KEGG" id="pcu:PC_RS08645"/>
<evidence type="ECO:0000256" key="1">
    <source>
        <dbReference type="ARBA" id="ARBA00023016"/>
    </source>
</evidence>
<organism evidence="5 6">
    <name type="scientific">Protochlamydia amoebophila (strain UWE25)</name>
    <dbReference type="NCBI Taxonomy" id="264201"/>
    <lineage>
        <taxon>Bacteria</taxon>
        <taxon>Pseudomonadati</taxon>
        <taxon>Chlamydiota</taxon>
        <taxon>Chlamydiia</taxon>
        <taxon>Parachlamydiales</taxon>
        <taxon>Parachlamydiaceae</taxon>
        <taxon>Candidatus Protochlamydia</taxon>
    </lineage>
</organism>
<evidence type="ECO:0000313" key="5">
    <source>
        <dbReference type="EMBL" id="CAF24528.1"/>
    </source>
</evidence>
<dbReference type="GO" id="GO:0009408">
    <property type="term" value="P:response to heat"/>
    <property type="evidence" value="ECO:0007669"/>
    <property type="project" value="InterPro"/>
</dbReference>
<dbReference type="PROSITE" id="PS01031">
    <property type="entry name" value="SHSP"/>
    <property type="match status" value="1"/>
</dbReference>
<reference evidence="5 6" key="1">
    <citation type="journal article" date="2004" name="Science">
        <title>Illuminating the evolutionary history of chlamydiae.</title>
        <authorList>
            <person name="Horn M."/>
            <person name="Collingro A."/>
            <person name="Schmitz-Esser S."/>
            <person name="Beier C.L."/>
            <person name="Purkhold U."/>
            <person name="Fartmann B."/>
            <person name="Brandt P."/>
            <person name="Nyakatura G.J."/>
            <person name="Droege M."/>
            <person name="Frishman D."/>
            <person name="Rattei T."/>
            <person name="Mewes H."/>
            <person name="Wagner M."/>
        </authorList>
    </citation>
    <scope>NUCLEOTIDE SEQUENCE [LARGE SCALE GENOMIC DNA]</scope>
    <source>
        <strain evidence="5 6">UWE25</strain>
    </source>
</reference>
<dbReference type="AlphaFoldDB" id="Q6MA71"/>
<dbReference type="HOGENOM" id="CLU_046737_12_0_0"/>
<proteinExistence type="inferred from homology"/>
<name>Q6MA71_PARUW</name>
<dbReference type="EMBL" id="BX908798">
    <property type="protein sequence ID" value="CAF24528.1"/>
    <property type="molecule type" value="Genomic_DNA"/>
</dbReference>
<sequence>MDRDVQPRRSLFRLPSSLPNLWDEMEDKMNRWMGWEADTGISISEDDSNVYVEAHLPGLKSDEIDISFYQNAVWIKGEKKQEEDYKDRKFYKRSKTSYFYQIDIPTQVEESTEQACFKDGVLTITFKKNPRLQARKIALSDSSEQKTV</sequence>
<keyword evidence="6" id="KW-1185">Reference proteome</keyword>
<dbReference type="SUPFAM" id="SSF49764">
    <property type="entry name" value="HSP20-like chaperones"/>
    <property type="match status" value="1"/>
</dbReference>
<dbReference type="PANTHER" id="PTHR46733:SF4">
    <property type="entry name" value="HEAT SHOCK PROTEIN 21, CHLOROPLASTIC"/>
    <property type="match status" value="1"/>
</dbReference>
<evidence type="ECO:0000313" key="6">
    <source>
        <dbReference type="Proteomes" id="UP000000529"/>
    </source>
</evidence>
<dbReference type="InterPro" id="IPR044587">
    <property type="entry name" value="HSP21-like"/>
</dbReference>
<accession>Q6MA71</accession>
<evidence type="ECO:0000256" key="2">
    <source>
        <dbReference type="PROSITE-ProRule" id="PRU00285"/>
    </source>
</evidence>
<dbReference type="InterPro" id="IPR002068">
    <property type="entry name" value="A-crystallin/Hsp20_dom"/>
</dbReference>
<evidence type="ECO:0000256" key="3">
    <source>
        <dbReference type="RuleBase" id="RU003616"/>
    </source>
</evidence>
<dbReference type="STRING" id="264201.pc1804"/>
<feature type="domain" description="SHSP" evidence="4">
    <location>
        <begin position="32"/>
        <end position="143"/>
    </location>
</feature>
<dbReference type="CDD" id="cd06464">
    <property type="entry name" value="ACD_sHsps-like"/>
    <property type="match status" value="1"/>
</dbReference>
<dbReference type="Proteomes" id="UP000000529">
    <property type="component" value="Chromosome"/>
</dbReference>
<dbReference type="Pfam" id="PF00011">
    <property type="entry name" value="HSP20"/>
    <property type="match status" value="1"/>
</dbReference>
<evidence type="ECO:0000259" key="4">
    <source>
        <dbReference type="PROSITE" id="PS01031"/>
    </source>
</evidence>
<dbReference type="InterPro" id="IPR008978">
    <property type="entry name" value="HSP20-like_chaperone"/>
</dbReference>
<dbReference type="eggNOG" id="COG0071">
    <property type="taxonomic scope" value="Bacteria"/>
</dbReference>
<gene>
    <name evidence="5" type="ORF">PC_RS08645</name>
</gene>
<comment type="similarity">
    <text evidence="2 3">Belongs to the small heat shock protein (HSP20) family.</text>
</comment>
<keyword evidence="1" id="KW-0346">Stress response</keyword>
<dbReference type="PANTHER" id="PTHR46733">
    <property type="entry name" value="26.5 KDA HEAT SHOCK PROTEIN, MITOCHONDRIAL"/>
    <property type="match status" value="1"/>
</dbReference>
<dbReference type="OrthoDB" id="21811at2"/>
<dbReference type="RefSeq" id="WP_011176349.1">
    <property type="nucleotide sequence ID" value="NC_005861.2"/>
</dbReference>
<protein>
    <recommendedName>
        <fullName evidence="4">SHSP domain-containing protein</fullName>
    </recommendedName>
</protein>
<dbReference type="Gene3D" id="2.60.40.790">
    <property type="match status" value="1"/>
</dbReference>